<evidence type="ECO:0000256" key="7">
    <source>
        <dbReference type="ARBA" id="ARBA00023136"/>
    </source>
</evidence>
<dbReference type="Pfam" id="PF00005">
    <property type="entry name" value="ABC_tran"/>
    <property type="match status" value="1"/>
</dbReference>
<keyword evidence="3" id="KW-1003">Cell membrane</keyword>
<dbReference type="PROSITE" id="PS50893">
    <property type="entry name" value="ABC_TRANSPORTER_2"/>
    <property type="match status" value="1"/>
</dbReference>
<evidence type="ECO:0000256" key="1">
    <source>
        <dbReference type="ARBA" id="ARBA00004413"/>
    </source>
</evidence>
<keyword evidence="8" id="KW-0046">Antibiotic resistance</keyword>
<keyword evidence="6" id="KW-1278">Translocase</keyword>
<evidence type="ECO:0000313" key="12">
    <source>
        <dbReference type="Proteomes" id="UP001165586"/>
    </source>
</evidence>
<dbReference type="SUPFAM" id="SSF52540">
    <property type="entry name" value="P-loop containing nucleoside triphosphate hydrolases"/>
    <property type="match status" value="1"/>
</dbReference>
<dbReference type="PANTHER" id="PTHR42711">
    <property type="entry name" value="ABC TRANSPORTER ATP-BINDING PROTEIN"/>
    <property type="match status" value="1"/>
</dbReference>
<comment type="caution">
    <text evidence="11">The sequence shown here is derived from an EMBL/GenBank/DDBJ whole genome shotgun (WGS) entry which is preliminary data.</text>
</comment>
<evidence type="ECO:0000256" key="2">
    <source>
        <dbReference type="ARBA" id="ARBA00022448"/>
    </source>
</evidence>
<protein>
    <submittedName>
        <fullName evidence="11">ATP-binding cassette domain-containing protein</fullName>
    </submittedName>
</protein>
<evidence type="ECO:0000256" key="3">
    <source>
        <dbReference type="ARBA" id="ARBA00022475"/>
    </source>
</evidence>
<sequence>MSTRPMIDVAGLTKSYGSNAVLRGVDLAVAQGEIFALLGPNGAGKTTTVNVLTTLVTPDGGTARIAGVDVAAHPHRVRRLISLTGQYASVDAFQTGRENLQMMSRLAHLGARAARLRTDDLLEQFELTDAANRRAGTYSGGMRRRLDLAISLIAQPPVVFLDEPTTGLDPRSRSQMWDVVRALAANGTTILLTTQYLEEADQLADRVAVLDGGTVIATGTADDLKARVTGGRVEIVFTSPAEAHEAVAAGLGTPAVESDGLGIAIPTDDPARAISAALAEASARRLTVADIAIVRPSLDDVFFALTGHPASAAAAASGTDDIITKDEVAA</sequence>
<keyword evidence="4" id="KW-0547">Nucleotide-binding</keyword>
<evidence type="ECO:0000313" key="11">
    <source>
        <dbReference type="EMBL" id="MCS5734065.1"/>
    </source>
</evidence>
<keyword evidence="5 11" id="KW-0067">ATP-binding</keyword>
<evidence type="ECO:0000256" key="4">
    <source>
        <dbReference type="ARBA" id="ARBA00022741"/>
    </source>
</evidence>
<dbReference type="Gene3D" id="3.40.50.300">
    <property type="entry name" value="P-loop containing nucleotide triphosphate hydrolases"/>
    <property type="match status" value="1"/>
</dbReference>
<dbReference type="PROSITE" id="PS00211">
    <property type="entry name" value="ABC_TRANSPORTER_1"/>
    <property type="match status" value="1"/>
</dbReference>
<dbReference type="InterPro" id="IPR005894">
    <property type="entry name" value="DrrA"/>
</dbReference>
<comment type="similarity">
    <text evidence="9">Belongs to the ABC transporter superfamily. Drug exporter-1 (DrugE1) (TC 3.A.1.105) family.</text>
</comment>
<feature type="domain" description="ABC transporter" evidence="10">
    <location>
        <begin position="7"/>
        <end position="237"/>
    </location>
</feature>
<accession>A0ABT2H2B0</accession>
<gene>
    <name evidence="11" type="ORF">N1032_09985</name>
</gene>
<evidence type="ECO:0000259" key="10">
    <source>
        <dbReference type="PROSITE" id="PS50893"/>
    </source>
</evidence>
<dbReference type="Proteomes" id="UP001165586">
    <property type="component" value="Unassembled WGS sequence"/>
</dbReference>
<dbReference type="RefSeq" id="WP_259538909.1">
    <property type="nucleotide sequence ID" value="NZ_JANLCJ010000003.1"/>
</dbReference>
<dbReference type="GO" id="GO:0005524">
    <property type="term" value="F:ATP binding"/>
    <property type="evidence" value="ECO:0007669"/>
    <property type="project" value="UniProtKB-KW"/>
</dbReference>
<comment type="subcellular location">
    <subcellularLocation>
        <location evidence="1">Cell membrane</location>
        <topology evidence="1">Peripheral membrane protein</topology>
        <orientation evidence="1">Cytoplasmic side</orientation>
    </subcellularLocation>
</comment>
<dbReference type="EMBL" id="JANLCJ010000003">
    <property type="protein sequence ID" value="MCS5734065.1"/>
    <property type="molecule type" value="Genomic_DNA"/>
</dbReference>
<reference evidence="11" key="1">
    <citation type="submission" date="2022-08" db="EMBL/GenBank/DDBJ databases">
        <authorList>
            <person name="Deng Y."/>
            <person name="Han X.-F."/>
            <person name="Zhang Y.-Q."/>
        </authorList>
    </citation>
    <scope>NUCLEOTIDE SEQUENCE</scope>
    <source>
        <strain evidence="11">CPCC 203386</strain>
    </source>
</reference>
<keyword evidence="7" id="KW-0472">Membrane</keyword>
<name>A0ABT2H2B0_9MICO</name>
<dbReference type="NCBIfam" id="TIGR01188">
    <property type="entry name" value="drrA"/>
    <property type="match status" value="1"/>
</dbReference>
<dbReference type="SMART" id="SM00382">
    <property type="entry name" value="AAA"/>
    <property type="match status" value="1"/>
</dbReference>
<organism evidence="11 12">
    <name type="scientific">Herbiconiux daphne</name>
    <dbReference type="NCBI Taxonomy" id="2970914"/>
    <lineage>
        <taxon>Bacteria</taxon>
        <taxon>Bacillati</taxon>
        <taxon>Actinomycetota</taxon>
        <taxon>Actinomycetes</taxon>
        <taxon>Micrococcales</taxon>
        <taxon>Microbacteriaceae</taxon>
        <taxon>Herbiconiux</taxon>
    </lineage>
</organism>
<keyword evidence="12" id="KW-1185">Reference proteome</keyword>
<proteinExistence type="inferred from homology"/>
<evidence type="ECO:0000256" key="8">
    <source>
        <dbReference type="ARBA" id="ARBA00023251"/>
    </source>
</evidence>
<evidence type="ECO:0000256" key="9">
    <source>
        <dbReference type="ARBA" id="ARBA00049985"/>
    </source>
</evidence>
<dbReference type="InterPro" id="IPR017871">
    <property type="entry name" value="ABC_transporter-like_CS"/>
</dbReference>
<evidence type="ECO:0000256" key="6">
    <source>
        <dbReference type="ARBA" id="ARBA00022967"/>
    </source>
</evidence>
<dbReference type="InterPro" id="IPR027417">
    <property type="entry name" value="P-loop_NTPase"/>
</dbReference>
<dbReference type="InterPro" id="IPR003439">
    <property type="entry name" value="ABC_transporter-like_ATP-bd"/>
</dbReference>
<keyword evidence="2" id="KW-0813">Transport</keyword>
<dbReference type="PANTHER" id="PTHR42711:SF19">
    <property type="entry name" value="DOXORUBICIN RESISTANCE ATP-BINDING PROTEIN DRRA"/>
    <property type="match status" value="1"/>
</dbReference>
<dbReference type="InterPro" id="IPR003593">
    <property type="entry name" value="AAA+_ATPase"/>
</dbReference>
<dbReference type="InterPro" id="IPR050763">
    <property type="entry name" value="ABC_transporter_ATP-binding"/>
</dbReference>
<evidence type="ECO:0000256" key="5">
    <source>
        <dbReference type="ARBA" id="ARBA00022840"/>
    </source>
</evidence>